<dbReference type="InterPro" id="IPR036291">
    <property type="entry name" value="NAD(P)-bd_dom_sf"/>
</dbReference>
<dbReference type="InterPro" id="IPR011032">
    <property type="entry name" value="GroES-like_sf"/>
</dbReference>
<dbReference type="InterPro" id="IPR051397">
    <property type="entry name" value="Zn-ADH-like_protein"/>
</dbReference>
<dbReference type="SUPFAM" id="SSF50129">
    <property type="entry name" value="GroES-like"/>
    <property type="match status" value="1"/>
</dbReference>
<dbReference type="Gene3D" id="3.40.50.720">
    <property type="entry name" value="NAD(P)-binding Rossmann-like Domain"/>
    <property type="match status" value="1"/>
</dbReference>
<dbReference type="Proteomes" id="UP000801428">
    <property type="component" value="Unassembled WGS sequence"/>
</dbReference>
<dbReference type="Gene3D" id="3.90.180.10">
    <property type="entry name" value="Medium-chain alcohol dehydrogenases, catalytic domain"/>
    <property type="match status" value="1"/>
</dbReference>
<keyword evidence="2" id="KW-1185">Reference proteome</keyword>
<evidence type="ECO:0000313" key="2">
    <source>
        <dbReference type="Proteomes" id="UP000801428"/>
    </source>
</evidence>
<dbReference type="OrthoDB" id="809632at2759"/>
<dbReference type="PANTHER" id="PTHR43677">
    <property type="entry name" value="SHORT-CHAIN DEHYDROGENASE/REDUCTASE"/>
    <property type="match status" value="1"/>
</dbReference>
<gene>
    <name evidence="1" type="ORF">E8E13_007325</name>
</gene>
<dbReference type="SUPFAM" id="SSF51735">
    <property type="entry name" value="NAD(P)-binding Rossmann-fold domains"/>
    <property type="match status" value="1"/>
</dbReference>
<dbReference type="AlphaFoldDB" id="A0A9P4WA60"/>
<evidence type="ECO:0000313" key="1">
    <source>
        <dbReference type="EMBL" id="KAF3008573.1"/>
    </source>
</evidence>
<accession>A0A9P4WA60</accession>
<comment type="caution">
    <text evidence="1">The sequence shown here is derived from an EMBL/GenBank/DDBJ whole genome shotgun (WGS) entry which is preliminary data.</text>
</comment>
<organism evidence="1 2">
    <name type="scientific">Curvularia kusanoi</name>
    <name type="common">Cochliobolus kusanoi</name>
    <dbReference type="NCBI Taxonomy" id="90978"/>
    <lineage>
        <taxon>Eukaryota</taxon>
        <taxon>Fungi</taxon>
        <taxon>Dikarya</taxon>
        <taxon>Ascomycota</taxon>
        <taxon>Pezizomycotina</taxon>
        <taxon>Dothideomycetes</taxon>
        <taxon>Pleosporomycetidae</taxon>
        <taxon>Pleosporales</taxon>
        <taxon>Pleosporineae</taxon>
        <taxon>Pleosporaceae</taxon>
        <taxon>Curvularia</taxon>
    </lineage>
</organism>
<reference evidence="1" key="1">
    <citation type="submission" date="2019-04" db="EMBL/GenBank/DDBJ databases">
        <title>Sequencing of skin fungus with MAO and IRED activity.</title>
        <authorList>
            <person name="Marsaioli A.J."/>
            <person name="Bonatto J.M.C."/>
            <person name="Reis Junior O."/>
        </authorList>
    </citation>
    <scope>NUCLEOTIDE SEQUENCE</scope>
    <source>
        <strain evidence="1">30M1</strain>
    </source>
</reference>
<proteinExistence type="predicted"/>
<protein>
    <submittedName>
        <fullName evidence="1">Uncharacterized protein</fullName>
    </submittedName>
</protein>
<dbReference type="GO" id="GO:0016491">
    <property type="term" value="F:oxidoreductase activity"/>
    <property type="evidence" value="ECO:0007669"/>
    <property type="project" value="TreeGrafter"/>
</dbReference>
<dbReference type="PANTHER" id="PTHR43677:SF11">
    <property type="entry name" value="ZINC-CONTAINING ALCOHOL DEHYDROGENASE"/>
    <property type="match status" value="1"/>
</dbReference>
<name>A0A9P4WA60_CURKU</name>
<dbReference type="EMBL" id="SWKU01000003">
    <property type="protein sequence ID" value="KAF3008573.1"/>
    <property type="molecule type" value="Genomic_DNA"/>
</dbReference>
<sequence>MVQAAVVNTWGSSPQYQTYDLPPPTATQVRIKVLSAGLPNLVRSRAAGQHFTVAGTSPPHIPGTDGVGTLIPSGELVYFNALTAPTGSFAQEINVEKRDAFRLPEGSDPDEVAVLVNAVMSSWMAFSTRVGIQPGARKGLSVAVVGATGVSGQAAVQVARAMGAESVVAIGKPGLKLEKTREVGATALVPLSERRGDMDFGAAADADIVLDYLWGDVAEAVLPGIVEKRKDKSKRLDWVQIGTLAGDDAKISGALLRKANVALLGCGPGSWSFQQLGAQMPKMLEAIVVEGMKGEYQVERLEEVERWWGETKGARKLVKM</sequence>